<feature type="transmembrane region" description="Helical" evidence="1">
    <location>
        <begin position="154"/>
        <end position="176"/>
    </location>
</feature>
<name>A0AAQ3LCK5_9BACT</name>
<evidence type="ECO:0000256" key="1">
    <source>
        <dbReference type="SAM" id="Phobius"/>
    </source>
</evidence>
<evidence type="ECO:0000313" key="2">
    <source>
        <dbReference type="EMBL" id="WOO43220.1"/>
    </source>
</evidence>
<dbReference type="EMBL" id="CP136920">
    <property type="protein sequence ID" value="WOO43220.1"/>
    <property type="molecule type" value="Genomic_DNA"/>
</dbReference>
<evidence type="ECO:0008006" key="4">
    <source>
        <dbReference type="Google" id="ProtNLM"/>
    </source>
</evidence>
<keyword evidence="1" id="KW-0812">Transmembrane</keyword>
<feature type="transmembrane region" description="Helical" evidence="1">
    <location>
        <begin position="127"/>
        <end position="148"/>
    </location>
</feature>
<keyword evidence="1" id="KW-0472">Membrane</keyword>
<keyword evidence="3" id="KW-1185">Reference proteome</keyword>
<dbReference type="Proteomes" id="UP001304300">
    <property type="component" value="Chromosome"/>
</dbReference>
<dbReference type="KEGG" id="puo:RZN69_08975"/>
<dbReference type="RefSeq" id="WP_317835762.1">
    <property type="nucleotide sequence ID" value="NZ_CP136920.1"/>
</dbReference>
<evidence type="ECO:0000313" key="3">
    <source>
        <dbReference type="Proteomes" id="UP001304300"/>
    </source>
</evidence>
<accession>A0AAQ3LCK5</accession>
<gene>
    <name evidence="2" type="ORF">RZN69_08975</name>
</gene>
<protein>
    <recommendedName>
        <fullName evidence="4">GYF domain-containing protein</fullName>
    </recommendedName>
</protein>
<keyword evidence="1" id="KW-1133">Transmembrane helix</keyword>
<organism evidence="2 3">
    <name type="scientific">Rubellicoccus peritrichatus</name>
    <dbReference type="NCBI Taxonomy" id="3080537"/>
    <lineage>
        <taxon>Bacteria</taxon>
        <taxon>Pseudomonadati</taxon>
        <taxon>Verrucomicrobiota</taxon>
        <taxon>Opitutia</taxon>
        <taxon>Puniceicoccales</taxon>
        <taxon>Cerasicoccaceae</taxon>
        <taxon>Rubellicoccus</taxon>
    </lineage>
</organism>
<sequence length="179" mass="20115">MGNDIKLFVFDADQRQILGPYPISSLKELADIGKISMETKVSMGKDHEWRPIKDEESLMGILFPVTEELHLNDNPVIEKTPESEIPVDVYDMLEENRAAEDDEAIIITDEDLDRARLLNLSRRTRDYLTIVLVATALAIIVGILTGGLSNIIGLIYILSAWTIAIMGFAFLIYIVMDAY</sequence>
<dbReference type="AlphaFoldDB" id="A0AAQ3LCK5"/>
<reference evidence="2 3" key="1">
    <citation type="submission" date="2023-10" db="EMBL/GenBank/DDBJ databases">
        <title>Rubellicoccus peritrichatus gen. nov., sp. nov., isolated from an algae of coral reef tank.</title>
        <authorList>
            <person name="Luo J."/>
        </authorList>
    </citation>
    <scope>NUCLEOTIDE SEQUENCE [LARGE SCALE GENOMIC DNA]</scope>
    <source>
        <strain evidence="2 3">CR14</strain>
    </source>
</reference>
<proteinExistence type="predicted"/>